<keyword evidence="1" id="KW-0472">Membrane</keyword>
<evidence type="ECO:0000313" key="2">
    <source>
        <dbReference type="EMBL" id="TWU37232.1"/>
    </source>
</evidence>
<feature type="transmembrane region" description="Helical" evidence="1">
    <location>
        <begin position="12"/>
        <end position="29"/>
    </location>
</feature>
<name>A0A5C6DKW1_9BACT</name>
<proteinExistence type="predicted"/>
<comment type="caution">
    <text evidence="2">The sequence shown here is derived from an EMBL/GenBank/DDBJ whole genome shotgun (WGS) entry which is preliminary data.</text>
</comment>
<evidence type="ECO:0008006" key="4">
    <source>
        <dbReference type="Google" id="ProtNLM"/>
    </source>
</evidence>
<keyword evidence="1" id="KW-1133">Transmembrane helix</keyword>
<organism evidence="2 3">
    <name type="scientific">Novipirellula artificiosorum</name>
    <dbReference type="NCBI Taxonomy" id="2528016"/>
    <lineage>
        <taxon>Bacteria</taxon>
        <taxon>Pseudomonadati</taxon>
        <taxon>Planctomycetota</taxon>
        <taxon>Planctomycetia</taxon>
        <taxon>Pirellulales</taxon>
        <taxon>Pirellulaceae</taxon>
        <taxon>Novipirellula</taxon>
    </lineage>
</organism>
<dbReference type="AlphaFoldDB" id="A0A5C6DKW1"/>
<sequence length="197" mass="21939">MNSYTSLWKEPLFHFAIAGGLLFIIYLSIGSRAETDNGLTQSDSIHVGAREVDHLKATWQQLWNREPTPEELTRLVEDFVREEALYREAIALNLDQDDLIVRRRMAQKMAFLNNDAAAVTLSEEALQAWYKENSSLYELPAAVSFSHIFFSSEQRGDQAATAAATLLTHPADAVGCNTAGDVDHTSHGSLVCCRSHQ</sequence>
<dbReference type="EMBL" id="SJPV01000005">
    <property type="protein sequence ID" value="TWU37232.1"/>
    <property type="molecule type" value="Genomic_DNA"/>
</dbReference>
<dbReference type="InterPro" id="IPR027304">
    <property type="entry name" value="Trigger_fact/SurA_dom_sf"/>
</dbReference>
<keyword evidence="3" id="KW-1185">Reference proteome</keyword>
<keyword evidence="1" id="KW-0812">Transmembrane</keyword>
<evidence type="ECO:0000313" key="3">
    <source>
        <dbReference type="Proteomes" id="UP000319143"/>
    </source>
</evidence>
<evidence type="ECO:0000256" key="1">
    <source>
        <dbReference type="SAM" id="Phobius"/>
    </source>
</evidence>
<dbReference type="OrthoDB" id="196786at2"/>
<reference evidence="2 3" key="1">
    <citation type="submission" date="2019-02" db="EMBL/GenBank/DDBJ databases">
        <title>Deep-cultivation of Planctomycetes and their phenomic and genomic characterization uncovers novel biology.</title>
        <authorList>
            <person name="Wiegand S."/>
            <person name="Jogler M."/>
            <person name="Boedeker C."/>
            <person name="Pinto D."/>
            <person name="Vollmers J."/>
            <person name="Rivas-Marin E."/>
            <person name="Kohn T."/>
            <person name="Peeters S.H."/>
            <person name="Heuer A."/>
            <person name="Rast P."/>
            <person name="Oberbeckmann S."/>
            <person name="Bunk B."/>
            <person name="Jeske O."/>
            <person name="Meyerdierks A."/>
            <person name="Storesund J.E."/>
            <person name="Kallscheuer N."/>
            <person name="Luecker S."/>
            <person name="Lage O.M."/>
            <person name="Pohl T."/>
            <person name="Merkel B.J."/>
            <person name="Hornburger P."/>
            <person name="Mueller R.-W."/>
            <person name="Bruemmer F."/>
            <person name="Labrenz M."/>
            <person name="Spormann A.M."/>
            <person name="Op Den Camp H."/>
            <person name="Overmann J."/>
            <person name="Amann R."/>
            <person name="Jetten M.S.M."/>
            <person name="Mascher T."/>
            <person name="Medema M.H."/>
            <person name="Devos D.P."/>
            <person name="Kaster A.-K."/>
            <person name="Ovreas L."/>
            <person name="Rohde M."/>
            <person name="Galperin M.Y."/>
            <person name="Jogler C."/>
        </authorList>
    </citation>
    <scope>NUCLEOTIDE SEQUENCE [LARGE SCALE GENOMIC DNA]</scope>
    <source>
        <strain evidence="2 3">Poly41</strain>
    </source>
</reference>
<dbReference type="RefSeq" id="WP_146527532.1">
    <property type="nucleotide sequence ID" value="NZ_SJPV01000005.1"/>
</dbReference>
<protein>
    <recommendedName>
        <fullName evidence="4">Peptidyl-prolyl cis-trans isomerase</fullName>
    </recommendedName>
</protein>
<dbReference type="Proteomes" id="UP000319143">
    <property type="component" value="Unassembled WGS sequence"/>
</dbReference>
<dbReference type="SUPFAM" id="SSF109998">
    <property type="entry name" value="Triger factor/SurA peptide-binding domain-like"/>
    <property type="match status" value="1"/>
</dbReference>
<gene>
    <name evidence="2" type="ORF">Poly41_33610</name>
</gene>
<accession>A0A5C6DKW1</accession>